<dbReference type="Gene3D" id="2.40.320.10">
    <property type="entry name" value="Hypothetical Protein Pfu-838710-001"/>
    <property type="match status" value="1"/>
</dbReference>
<dbReference type="Pfam" id="PF01928">
    <property type="entry name" value="CYTH"/>
    <property type="match status" value="1"/>
</dbReference>
<dbReference type="PANTHER" id="PTHR21028:SF2">
    <property type="entry name" value="CYTH DOMAIN-CONTAINING PROTEIN"/>
    <property type="match status" value="1"/>
</dbReference>
<organism evidence="2 3">
    <name type="scientific">Thermoproteota archaeon</name>
    <dbReference type="NCBI Taxonomy" id="2056631"/>
    <lineage>
        <taxon>Archaea</taxon>
        <taxon>Thermoproteota</taxon>
    </lineage>
</organism>
<sequence>MEVEVKFRMKNGVAEKVRAIAEFVIRKEEVDLYFSSPIKDFKETDEALRLRRDIEGITITYKGPKIDSETKSREEIKLKVDSFEKAVQLLEKLGFKPVREVRKIREIYKFGDAIICLDDVDGLGKYIEIEIESNSIEAKSEIFKIAELLGYSKNESIRDSYLELLEKISQTKTQNHRQ</sequence>
<dbReference type="InterPro" id="IPR033469">
    <property type="entry name" value="CYTH-like_dom_sf"/>
</dbReference>
<dbReference type="PANTHER" id="PTHR21028">
    <property type="entry name" value="SI:CH211-156B7.4"/>
    <property type="match status" value="1"/>
</dbReference>
<evidence type="ECO:0000259" key="1">
    <source>
        <dbReference type="PROSITE" id="PS51707"/>
    </source>
</evidence>
<comment type="caution">
    <text evidence="2">The sequence shown here is derived from an EMBL/GenBank/DDBJ whole genome shotgun (WGS) entry which is preliminary data.</text>
</comment>
<evidence type="ECO:0000313" key="3">
    <source>
        <dbReference type="Proteomes" id="UP000278475"/>
    </source>
</evidence>
<name>A0A497EK55_9CREN</name>
<dbReference type="SMART" id="SM01118">
    <property type="entry name" value="CYTH"/>
    <property type="match status" value="1"/>
</dbReference>
<dbReference type="AlphaFoldDB" id="A0A497EK55"/>
<dbReference type="CDD" id="cd07890">
    <property type="entry name" value="CYTH-like_AC_IV-like"/>
    <property type="match status" value="1"/>
</dbReference>
<protein>
    <submittedName>
        <fullName evidence="2">Class IV adenylate cyclase</fullName>
    </submittedName>
</protein>
<dbReference type="InterPro" id="IPR023577">
    <property type="entry name" value="CYTH_domain"/>
</dbReference>
<dbReference type="SUPFAM" id="SSF55154">
    <property type="entry name" value="CYTH-like phosphatases"/>
    <property type="match status" value="1"/>
</dbReference>
<evidence type="ECO:0000313" key="2">
    <source>
        <dbReference type="EMBL" id="RLE46065.1"/>
    </source>
</evidence>
<proteinExistence type="predicted"/>
<reference evidence="2 3" key="1">
    <citation type="submission" date="2018-06" db="EMBL/GenBank/DDBJ databases">
        <title>Extensive metabolic versatility and redundancy in microbially diverse, dynamic hydrothermal sediments.</title>
        <authorList>
            <person name="Dombrowski N."/>
            <person name="Teske A."/>
            <person name="Baker B.J."/>
        </authorList>
    </citation>
    <scope>NUCLEOTIDE SEQUENCE [LARGE SCALE GENOMIC DNA]</scope>
    <source>
        <strain evidence="2">B66_G16</strain>
    </source>
</reference>
<accession>A0A497EK55</accession>
<dbReference type="EMBL" id="QMQV01000210">
    <property type="protein sequence ID" value="RLE46065.1"/>
    <property type="molecule type" value="Genomic_DNA"/>
</dbReference>
<dbReference type="PROSITE" id="PS51707">
    <property type="entry name" value="CYTH"/>
    <property type="match status" value="1"/>
</dbReference>
<feature type="domain" description="CYTH" evidence="1">
    <location>
        <begin position="1"/>
        <end position="167"/>
    </location>
</feature>
<dbReference type="Proteomes" id="UP000278475">
    <property type="component" value="Unassembled WGS sequence"/>
</dbReference>
<dbReference type="NCBIfam" id="TIGR00318">
    <property type="entry name" value="cyaB"/>
    <property type="match status" value="1"/>
</dbReference>
<gene>
    <name evidence="2" type="primary">cyaB</name>
    <name evidence="2" type="ORF">DRJ31_10450</name>
</gene>
<dbReference type="InterPro" id="IPR008173">
    <property type="entry name" value="Adenylyl_cyclase_CyaB"/>
</dbReference>